<dbReference type="OrthoDB" id="9769888at2"/>
<comment type="cofactor">
    <cofactor evidence="1">
        <name>Fe(2+)</name>
        <dbReference type="ChEBI" id="CHEBI:29033"/>
    </cofactor>
</comment>
<dbReference type="InterPro" id="IPR003819">
    <property type="entry name" value="TauD/TfdA-like"/>
</dbReference>
<evidence type="ECO:0000256" key="1">
    <source>
        <dbReference type="ARBA" id="ARBA00001954"/>
    </source>
</evidence>
<keyword evidence="6" id="KW-0223">Dioxygenase</keyword>
<keyword evidence="7" id="KW-1185">Reference proteome</keyword>
<keyword evidence="3" id="KW-0408">Iron</keyword>
<evidence type="ECO:0000256" key="2">
    <source>
        <dbReference type="ARBA" id="ARBA00023002"/>
    </source>
</evidence>
<proteinExistence type="predicted"/>
<name>A0A1G9GZP6_9ACTN</name>
<evidence type="ECO:0000256" key="4">
    <source>
        <dbReference type="ARBA" id="ARBA00023194"/>
    </source>
</evidence>
<evidence type="ECO:0000259" key="5">
    <source>
        <dbReference type="Pfam" id="PF02668"/>
    </source>
</evidence>
<dbReference type="EMBL" id="FNFB01000015">
    <property type="protein sequence ID" value="SDL06054.1"/>
    <property type="molecule type" value="Genomic_DNA"/>
</dbReference>
<organism evidence="6 7">
    <name type="scientific">Nonomuraea maritima</name>
    <dbReference type="NCBI Taxonomy" id="683260"/>
    <lineage>
        <taxon>Bacteria</taxon>
        <taxon>Bacillati</taxon>
        <taxon>Actinomycetota</taxon>
        <taxon>Actinomycetes</taxon>
        <taxon>Streptosporangiales</taxon>
        <taxon>Streptosporangiaceae</taxon>
        <taxon>Nonomuraea</taxon>
    </lineage>
</organism>
<feature type="domain" description="TauD/TfdA-like" evidence="5">
    <location>
        <begin position="13"/>
        <end position="298"/>
    </location>
</feature>
<dbReference type="Pfam" id="PF02668">
    <property type="entry name" value="TauD"/>
    <property type="match status" value="1"/>
</dbReference>
<dbReference type="InterPro" id="IPR050411">
    <property type="entry name" value="AlphaKG_dependent_hydroxylases"/>
</dbReference>
<reference evidence="6 7" key="1">
    <citation type="submission" date="2016-10" db="EMBL/GenBank/DDBJ databases">
        <authorList>
            <person name="de Groot N.N."/>
        </authorList>
    </citation>
    <scope>NUCLEOTIDE SEQUENCE [LARGE SCALE GENOMIC DNA]</scope>
    <source>
        <strain evidence="6 7">CGMCC 4.5681</strain>
    </source>
</reference>
<gene>
    <name evidence="6" type="ORF">SAMN05421874_11528</name>
</gene>
<keyword evidence="2" id="KW-0560">Oxidoreductase</keyword>
<evidence type="ECO:0000256" key="3">
    <source>
        <dbReference type="ARBA" id="ARBA00023004"/>
    </source>
</evidence>
<dbReference type="InterPro" id="IPR042098">
    <property type="entry name" value="TauD-like_sf"/>
</dbReference>
<evidence type="ECO:0000313" key="7">
    <source>
        <dbReference type="Proteomes" id="UP000198683"/>
    </source>
</evidence>
<dbReference type="Gene3D" id="3.60.130.10">
    <property type="entry name" value="Clavaminate synthase-like"/>
    <property type="match status" value="1"/>
</dbReference>
<protein>
    <submittedName>
        <fullName evidence="6">Taurine dioxygenase, alpha-ketoglutarate-dependent</fullName>
    </submittedName>
</protein>
<dbReference type="GO" id="GO:0051213">
    <property type="term" value="F:dioxygenase activity"/>
    <property type="evidence" value="ECO:0007669"/>
    <property type="project" value="UniProtKB-KW"/>
</dbReference>
<dbReference type="Proteomes" id="UP000198683">
    <property type="component" value="Unassembled WGS sequence"/>
</dbReference>
<sequence>MNRITSGATTIAVLDDAARGPADELLMRYGAVLFRGLGLASPADFHRFVGTFGEPFTDYRHGNSPRTAVQTGVWTSTEYPAEYEISLHNELSYAHRWPSRLFFYCDQAPGTGGATPVSDSRAVLAGLAPEVRERFAGRGVAYLQNLHGGFGFGKSWQDTYETTDRAEVEQALAGTGAEFRWTDDEELRVRQARPAVRRHPVTGEEVWFNQAEQWHVSNLPDDEAEALLEMAETDEDLPLQATYGDGTPLDVADLQHVRDVAKQNECFFPWQQGDVMMIDNLLVMHGRHAYTGPRRILVSMI</sequence>
<dbReference type="PANTHER" id="PTHR10696:SF56">
    <property type="entry name" value="TAUD_TFDA-LIKE DOMAIN-CONTAINING PROTEIN"/>
    <property type="match status" value="1"/>
</dbReference>
<evidence type="ECO:0000313" key="6">
    <source>
        <dbReference type="EMBL" id="SDL06054.1"/>
    </source>
</evidence>
<dbReference type="GO" id="GO:0017000">
    <property type="term" value="P:antibiotic biosynthetic process"/>
    <property type="evidence" value="ECO:0007669"/>
    <property type="project" value="UniProtKB-KW"/>
</dbReference>
<dbReference type="STRING" id="683260.SAMN05421874_11528"/>
<dbReference type="PANTHER" id="PTHR10696">
    <property type="entry name" value="GAMMA-BUTYROBETAINE HYDROXYLASE-RELATED"/>
    <property type="match status" value="1"/>
</dbReference>
<dbReference type="RefSeq" id="WP_090768875.1">
    <property type="nucleotide sequence ID" value="NZ_FNFB01000015.1"/>
</dbReference>
<dbReference type="SUPFAM" id="SSF51197">
    <property type="entry name" value="Clavaminate synthase-like"/>
    <property type="match status" value="1"/>
</dbReference>
<keyword evidence="4" id="KW-0045">Antibiotic biosynthesis</keyword>
<accession>A0A1G9GZP6</accession>
<dbReference type="AlphaFoldDB" id="A0A1G9GZP6"/>